<dbReference type="SUPFAM" id="SSF49313">
    <property type="entry name" value="Cadherin-like"/>
    <property type="match status" value="1"/>
</dbReference>
<dbReference type="EMBL" id="ATBP01003431">
    <property type="protein sequence ID" value="ETR64928.1"/>
    <property type="molecule type" value="Genomic_DNA"/>
</dbReference>
<organism evidence="1 2">
    <name type="scientific">Candidatus Magnetoglobus multicellularis str. Araruama</name>
    <dbReference type="NCBI Taxonomy" id="890399"/>
    <lineage>
        <taxon>Bacteria</taxon>
        <taxon>Pseudomonadati</taxon>
        <taxon>Thermodesulfobacteriota</taxon>
        <taxon>Desulfobacteria</taxon>
        <taxon>Desulfobacterales</taxon>
        <taxon>Desulfobacteraceae</taxon>
        <taxon>Candidatus Magnetoglobus</taxon>
    </lineage>
</organism>
<dbReference type="Gene3D" id="2.60.40.10">
    <property type="entry name" value="Immunoglobulins"/>
    <property type="match status" value="1"/>
</dbReference>
<dbReference type="AlphaFoldDB" id="A0A1V1NQT9"/>
<dbReference type="Proteomes" id="UP000189670">
    <property type="component" value="Unassembled WGS sequence"/>
</dbReference>
<proteinExistence type="predicted"/>
<reference evidence="2" key="1">
    <citation type="submission" date="2012-11" db="EMBL/GenBank/DDBJ databases">
        <authorList>
            <person name="Lucero-Rivera Y.E."/>
            <person name="Tovar-Ramirez D."/>
        </authorList>
    </citation>
    <scope>NUCLEOTIDE SEQUENCE [LARGE SCALE GENOMIC DNA]</scope>
    <source>
        <strain evidence="2">Araruama</strain>
    </source>
</reference>
<dbReference type="GO" id="GO:0016020">
    <property type="term" value="C:membrane"/>
    <property type="evidence" value="ECO:0007669"/>
    <property type="project" value="InterPro"/>
</dbReference>
<dbReference type="InterPro" id="IPR013783">
    <property type="entry name" value="Ig-like_fold"/>
</dbReference>
<comment type="caution">
    <text evidence="1">The sequence shown here is derived from an EMBL/GenBank/DDBJ whole genome shotgun (WGS) entry which is preliminary data.</text>
</comment>
<evidence type="ECO:0000313" key="1">
    <source>
        <dbReference type="EMBL" id="ETR64928.1"/>
    </source>
</evidence>
<name>A0A1V1NQT9_9BACT</name>
<sequence length="217" mass="24119">MTDKILKLNFQNNQYGEAILTLLADSNGKSVTTLLTIEVESIDDPPMVVNPIKDVMVNEDAASMSIDVKDVFMDVDNDIQLSIQENTNPGLMTVAYSDYSITLNFIENQNGQAQITIRATGNNKTASDTFLVTVQSINDAPVLSPVSYVLPEISEDDADSQELWMIQLTDVIDDVDKFHQYGMAVFSCKGNGQWQYRKHTQIAWNNFGTISPDQAIL</sequence>
<dbReference type="GO" id="GO:0005509">
    <property type="term" value="F:calcium ion binding"/>
    <property type="evidence" value="ECO:0007669"/>
    <property type="project" value="InterPro"/>
</dbReference>
<dbReference type="InterPro" id="IPR015919">
    <property type="entry name" value="Cadherin-like_sf"/>
</dbReference>
<evidence type="ECO:0008006" key="3">
    <source>
        <dbReference type="Google" id="ProtNLM"/>
    </source>
</evidence>
<feature type="non-terminal residue" evidence="1">
    <location>
        <position position="217"/>
    </location>
</feature>
<accession>A0A1V1NQT9</accession>
<gene>
    <name evidence="1" type="ORF">OMM_15102</name>
</gene>
<protein>
    <recommendedName>
        <fullName evidence="3">Cadherin domain-containing protein</fullName>
    </recommendedName>
</protein>
<evidence type="ECO:0000313" key="2">
    <source>
        <dbReference type="Proteomes" id="UP000189670"/>
    </source>
</evidence>